<evidence type="ECO:0000256" key="4">
    <source>
        <dbReference type="ARBA" id="ARBA00022801"/>
    </source>
</evidence>
<keyword evidence="9" id="KW-1185">Reference proteome</keyword>
<keyword evidence="4" id="KW-0378">Hydrolase</keyword>
<keyword evidence="2" id="KW-0645">Protease</keyword>
<dbReference type="InterPro" id="IPR029058">
    <property type="entry name" value="AB_hydrolase_fold"/>
</dbReference>
<sequence>MYSLTSSMAALYRLAATSKFSVWNSALADLIVSPTLDELKTNEREQRNEKKKSSEDVLGLGAQACLMSVTLHTTIGDVKIELYCEQAPKTCENFLALCASDYYNGCTFHRNIKDFMVQTGDPTNTGKGGQSIWGQPFADELVSDLKSQFFITYAKQPHLDLKYTIFGRVIDGFDALDELEVIKVDAKYRPVVEQSETVSKLDKFVNYQKQYEEFYEEMTDEERTEEEKLNAEEAMLRARQEREEKRLRMMEELKIDSVEDIINLLSKERARDFVVLEVGDAGPGPIEYIVICCAFNARHAAVIVEALRLAFKYNDKKPIQKTSARKNFGWFQLEFDNVQVHVIDEEVRDKYDLEGLWGCVEETFENADLPPIPPPANSKTTVNSGESPAYPRWITNDNYQYLQFAKYFGADVFMLEHRCFGFSRPYPDMSVEHLRVCTMEQALADVNSFISTMNTKYKFTNPKWITFGGSYSGTLSAMFRLLYPTSTVGAVASSAPLLWTFDFFQYAQVMQDVLTQTDPKCANAVGQAFKNMQDMSLSNGGRDQLNTIFNVQPPFKADNVIQRDIDNFFSNLIGTFQGVIQYTYDGRVNILNNGAQSDPFDNDYASMINYLRNITFDDENGGDGAANRGWMWLSCNQLGVLQTTNQGRNIFQQTITLNYFIDMCTDVFDSTINVKTMRDNNDMVLDKYGGSAGYKGANVVLPNGSFDPWHVLGSNVSDAANGVTPIMIHGTAHCSDMYPSYDNEPCGLADARAEIKRQIARFLGQS</sequence>
<reference evidence="8 9" key="1">
    <citation type="journal article" date="2017" name="Curr. Biol.">
        <title>Genome architecture and evolution of a unichromosomal asexual nematode.</title>
        <authorList>
            <person name="Fradin H."/>
            <person name="Zegar C."/>
            <person name="Gutwein M."/>
            <person name="Lucas J."/>
            <person name="Kovtun M."/>
            <person name="Corcoran D."/>
            <person name="Baugh L.R."/>
            <person name="Kiontke K."/>
            <person name="Gunsalus K."/>
            <person name="Fitch D.H."/>
            <person name="Piano F."/>
        </authorList>
    </citation>
    <scope>NUCLEOTIDE SEQUENCE [LARGE SCALE GENOMIC DNA]</scope>
    <source>
        <strain evidence="8">PF1309</strain>
    </source>
</reference>
<dbReference type="SUPFAM" id="SSF50891">
    <property type="entry name" value="Cyclophilin-like"/>
    <property type="match status" value="1"/>
</dbReference>
<dbReference type="Pfam" id="PF00160">
    <property type="entry name" value="Pro_isomerase"/>
    <property type="match status" value="1"/>
</dbReference>
<dbReference type="PROSITE" id="PS00170">
    <property type="entry name" value="CSA_PPIASE_1"/>
    <property type="match status" value="1"/>
</dbReference>
<keyword evidence="6" id="KW-0175">Coiled coil</keyword>
<dbReference type="Pfam" id="PF05577">
    <property type="entry name" value="Peptidase_S28"/>
    <property type="match status" value="2"/>
</dbReference>
<evidence type="ECO:0000256" key="1">
    <source>
        <dbReference type="ARBA" id="ARBA00011079"/>
    </source>
</evidence>
<dbReference type="GO" id="GO:0006508">
    <property type="term" value="P:proteolysis"/>
    <property type="evidence" value="ECO:0007669"/>
    <property type="project" value="UniProtKB-KW"/>
</dbReference>
<dbReference type="Proteomes" id="UP000218231">
    <property type="component" value="Unassembled WGS sequence"/>
</dbReference>
<dbReference type="InterPro" id="IPR002130">
    <property type="entry name" value="Cyclophilin-type_PPIase_dom"/>
</dbReference>
<accession>A0A2A2J214</accession>
<dbReference type="InterPro" id="IPR008758">
    <property type="entry name" value="Peptidase_S28"/>
</dbReference>
<dbReference type="Gene3D" id="3.40.50.1820">
    <property type="entry name" value="alpha/beta hydrolase"/>
    <property type="match status" value="1"/>
</dbReference>
<dbReference type="Pfam" id="PF02410">
    <property type="entry name" value="RsfS"/>
    <property type="match status" value="1"/>
</dbReference>
<feature type="coiled-coil region" evidence="6">
    <location>
        <begin position="215"/>
        <end position="248"/>
    </location>
</feature>
<dbReference type="GO" id="GO:0070008">
    <property type="term" value="F:serine-type exopeptidase activity"/>
    <property type="evidence" value="ECO:0007669"/>
    <property type="project" value="InterPro"/>
</dbReference>
<name>A0A2A2J214_9BILA</name>
<evidence type="ECO:0000256" key="2">
    <source>
        <dbReference type="ARBA" id="ARBA00022670"/>
    </source>
</evidence>
<keyword evidence="3" id="KW-0732">Signal</keyword>
<dbReference type="GO" id="GO:0003755">
    <property type="term" value="F:peptidyl-prolyl cis-trans isomerase activity"/>
    <property type="evidence" value="ECO:0007669"/>
    <property type="project" value="InterPro"/>
</dbReference>
<dbReference type="Gene3D" id="2.40.100.10">
    <property type="entry name" value="Cyclophilin-like"/>
    <property type="match status" value="2"/>
</dbReference>
<dbReference type="GO" id="GO:0008239">
    <property type="term" value="F:dipeptidyl-peptidase activity"/>
    <property type="evidence" value="ECO:0007669"/>
    <property type="project" value="TreeGrafter"/>
</dbReference>
<feature type="domain" description="PPIase cyclophilin-type" evidence="7">
    <location>
        <begin position="72"/>
        <end position="193"/>
    </location>
</feature>
<dbReference type="GO" id="GO:0006457">
    <property type="term" value="P:protein folding"/>
    <property type="evidence" value="ECO:0007669"/>
    <property type="project" value="InterPro"/>
</dbReference>
<proteinExistence type="inferred from homology"/>
<evidence type="ECO:0000313" key="8">
    <source>
        <dbReference type="EMBL" id="PAV55592.1"/>
    </source>
</evidence>
<dbReference type="InterPro" id="IPR042269">
    <property type="entry name" value="Ser_carbopepase_S28_SKS"/>
</dbReference>
<dbReference type="PROSITE" id="PS50072">
    <property type="entry name" value="CSA_PPIASE_2"/>
    <property type="match status" value="1"/>
</dbReference>
<dbReference type="Gene3D" id="1.20.120.980">
    <property type="entry name" value="Serine carboxypeptidase S28, SKS domain"/>
    <property type="match status" value="1"/>
</dbReference>
<dbReference type="SUPFAM" id="SSF53474">
    <property type="entry name" value="alpha/beta-Hydrolases"/>
    <property type="match status" value="1"/>
</dbReference>
<dbReference type="InterPro" id="IPR020892">
    <property type="entry name" value="Cyclophilin-type_PPIase_CS"/>
</dbReference>
<keyword evidence="5" id="KW-0325">Glycoprotein</keyword>
<evidence type="ECO:0000256" key="3">
    <source>
        <dbReference type="ARBA" id="ARBA00022729"/>
    </source>
</evidence>
<dbReference type="PANTHER" id="PTHR11010">
    <property type="entry name" value="PROTEASE S28 PRO-X CARBOXYPEPTIDASE-RELATED"/>
    <property type="match status" value="1"/>
</dbReference>
<dbReference type="AlphaFoldDB" id="A0A2A2J214"/>
<dbReference type="EMBL" id="LIAE01010763">
    <property type="protein sequence ID" value="PAV55592.1"/>
    <property type="molecule type" value="Genomic_DNA"/>
</dbReference>
<dbReference type="Gene3D" id="3.30.460.10">
    <property type="entry name" value="Beta Polymerase, domain 2"/>
    <property type="match status" value="1"/>
</dbReference>
<evidence type="ECO:0000259" key="7">
    <source>
        <dbReference type="PROSITE" id="PS50072"/>
    </source>
</evidence>
<comment type="caution">
    <text evidence="8">The sequence shown here is derived from an EMBL/GenBank/DDBJ whole genome shotgun (WGS) entry which is preliminary data.</text>
</comment>
<evidence type="ECO:0000256" key="6">
    <source>
        <dbReference type="SAM" id="Coils"/>
    </source>
</evidence>
<dbReference type="CDD" id="cd22249">
    <property type="entry name" value="UDM1_RNF168_RNF169-like"/>
    <property type="match status" value="1"/>
</dbReference>
<dbReference type="PRINTS" id="PR00153">
    <property type="entry name" value="CSAPPISMRASE"/>
</dbReference>
<dbReference type="InterPro" id="IPR029000">
    <property type="entry name" value="Cyclophilin-like_dom_sf"/>
</dbReference>
<dbReference type="CDD" id="cd01928">
    <property type="entry name" value="Cyclophilin_PPIL3_like"/>
    <property type="match status" value="1"/>
</dbReference>
<dbReference type="InterPro" id="IPR043519">
    <property type="entry name" value="NT_sf"/>
</dbReference>
<dbReference type="OrthoDB" id="1735038at2759"/>
<gene>
    <name evidence="8" type="ORF">WR25_09933</name>
</gene>
<comment type="similarity">
    <text evidence="1">Belongs to the peptidase S28 family.</text>
</comment>
<evidence type="ECO:0000313" key="9">
    <source>
        <dbReference type="Proteomes" id="UP000218231"/>
    </source>
</evidence>
<evidence type="ECO:0000256" key="5">
    <source>
        <dbReference type="ARBA" id="ARBA00023180"/>
    </source>
</evidence>
<organism evidence="8 9">
    <name type="scientific">Diploscapter pachys</name>
    <dbReference type="NCBI Taxonomy" id="2018661"/>
    <lineage>
        <taxon>Eukaryota</taxon>
        <taxon>Metazoa</taxon>
        <taxon>Ecdysozoa</taxon>
        <taxon>Nematoda</taxon>
        <taxon>Chromadorea</taxon>
        <taxon>Rhabditida</taxon>
        <taxon>Rhabditina</taxon>
        <taxon>Rhabditomorpha</taxon>
        <taxon>Rhabditoidea</taxon>
        <taxon>Rhabditidae</taxon>
        <taxon>Diploscapter</taxon>
    </lineage>
</organism>
<dbReference type="SUPFAM" id="SSF81301">
    <property type="entry name" value="Nucleotidyltransferase"/>
    <property type="match status" value="1"/>
</dbReference>
<dbReference type="PANTHER" id="PTHR11010:SF30">
    <property type="entry name" value="SERINE PROTEASE K12H4.7"/>
    <property type="match status" value="1"/>
</dbReference>
<protein>
    <recommendedName>
        <fullName evidence="7">PPIase cyclophilin-type domain-containing protein</fullName>
    </recommendedName>
</protein>